<reference evidence="6" key="2">
    <citation type="submission" date="2018-05" db="EMBL/GenBank/DDBJ databases">
        <title>Genome Sequencing of selected type strains of the family Eggerthellaceae.</title>
        <authorList>
            <person name="Danylec N."/>
            <person name="Stoll D.A."/>
            <person name="Doetsch A."/>
            <person name="Huch M."/>
        </authorList>
    </citation>
    <scope>NUCLEOTIDE SEQUENCE [LARGE SCALE GENOMIC DNA]</scope>
    <source>
        <strain evidence="6">DSM 16107</strain>
    </source>
</reference>
<reference evidence="3 5" key="1">
    <citation type="journal article" date="2018" name="Elife">
        <title>Discovery and characterization of a prevalent human gut bacterial enzyme sufficient for the inactivation of a family of plant toxins.</title>
        <authorList>
            <person name="Koppel N."/>
            <person name="Bisanz J.E."/>
            <person name="Pandelia M.E."/>
            <person name="Turnbaugh P.J."/>
            <person name="Balskus E.P."/>
        </authorList>
    </citation>
    <scope>NUCLEOTIDE SEQUENCE [LARGE SCALE GENOMIC DNA]</scope>
    <source>
        <strain evidence="3 5">DSM 16107</strain>
    </source>
</reference>
<dbReference type="Pfam" id="PF04014">
    <property type="entry name" value="MazE_antitoxin"/>
    <property type="match status" value="1"/>
</dbReference>
<keyword evidence="5" id="KW-1185">Reference proteome</keyword>
<dbReference type="SMART" id="SM00530">
    <property type="entry name" value="HTH_XRE"/>
    <property type="match status" value="1"/>
</dbReference>
<organism evidence="4 6">
    <name type="scientific">Eggerthella sinensis</name>
    <dbReference type="NCBI Taxonomy" id="242230"/>
    <lineage>
        <taxon>Bacteria</taxon>
        <taxon>Bacillati</taxon>
        <taxon>Actinomycetota</taxon>
        <taxon>Coriobacteriia</taxon>
        <taxon>Eggerthellales</taxon>
        <taxon>Eggerthellaceae</taxon>
        <taxon>Eggerthella</taxon>
    </lineage>
</organism>
<dbReference type="GO" id="GO:0003677">
    <property type="term" value="F:DNA binding"/>
    <property type="evidence" value="ECO:0007669"/>
    <property type="project" value="UniProtKB-KW"/>
</dbReference>
<dbReference type="Proteomes" id="UP000253817">
    <property type="component" value="Unassembled WGS sequence"/>
</dbReference>
<dbReference type="OrthoDB" id="9801008at2"/>
<gene>
    <name evidence="3" type="ORF">C1876_01565</name>
    <name evidence="4" type="ORF">DMP09_00075</name>
</gene>
<dbReference type="CDD" id="cd00093">
    <property type="entry name" value="HTH_XRE"/>
    <property type="match status" value="1"/>
</dbReference>
<proteinExistence type="predicted"/>
<dbReference type="Proteomes" id="UP000270112">
    <property type="component" value="Unassembled WGS sequence"/>
</dbReference>
<dbReference type="InterPro" id="IPR010982">
    <property type="entry name" value="Lambda_DNA-bd_dom_sf"/>
</dbReference>
<keyword evidence="1" id="KW-0238">DNA-binding</keyword>
<reference evidence="4" key="3">
    <citation type="journal article" date="2019" name="Microbiol. Resour. Announc.">
        <title>Draft Genome Sequences of Type Strains of Gordonibacter faecihominis, Paraeggerthella hongkongensis, Parvibacter caecicola,Slackia equolifaciens, Slackia faecicanis, and Slackia isoflavoniconvertens.</title>
        <authorList>
            <person name="Danylec N."/>
            <person name="Stoll D.A."/>
            <person name="Dotsch A."/>
            <person name="Huch M."/>
        </authorList>
    </citation>
    <scope>NUCLEOTIDE SEQUENCE</scope>
    <source>
        <strain evidence="4">DSM 16107</strain>
    </source>
</reference>
<dbReference type="InterPro" id="IPR001387">
    <property type="entry name" value="Cro/C1-type_HTH"/>
</dbReference>
<evidence type="ECO:0000313" key="6">
    <source>
        <dbReference type="Proteomes" id="UP000270112"/>
    </source>
</evidence>
<evidence type="ECO:0000313" key="5">
    <source>
        <dbReference type="Proteomes" id="UP000253817"/>
    </source>
</evidence>
<dbReference type="InterPro" id="IPR007159">
    <property type="entry name" value="SpoVT-AbrB_dom"/>
</dbReference>
<comment type="caution">
    <text evidence="4">The sequence shown here is derived from an EMBL/GenBank/DDBJ whole genome shotgun (WGS) entry which is preliminary data.</text>
</comment>
<evidence type="ECO:0000313" key="3">
    <source>
        <dbReference type="EMBL" id="RDB71465.1"/>
    </source>
</evidence>
<accession>A0A3N0J246</accession>
<dbReference type="Gene3D" id="2.10.260.10">
    <property type="match status" value="1"/>
</dbReference>
<dbReference type="EMBL" id="PPTT01000002">
    <property type="protein sequence ID" value="RDB71465.1"/>
    <property type="molecule type" value="Genomic_DNA"/>
</dbReference>
<dbReference type="Gene3D" id="1.10.260.40">
    <property type="entry name" value="lambda repressor-like DNA-binding domains"/>
    <property type="match status" value="1"/>
</dbReference>
<dbReference type="NCBIfam" id="TIGR01439">
    <property type="entry name" value="lp_hng_hel_AbrB"/>
    <property type="match status" value="1"/>
</dbReference>
<evidence type="ECO:0000256" key="1">
    <source>
        <dbReference type="ARBA" id="ARBA00023125"/>
    </source>
</evidence>
<dbReference type="PANTHER" id="PTHR46558">
    <property type="entry name" value="TRACRIPTIONAL REGULATORY PROTEIN-RELATED-RELATED"/>
    <property type="match status" value="1"/>
</dbReference>
<dbReference type="EMBL" id="QICC01000001">
    <property type="protein sequence ID" value="RNM43328.1"/>
    <property type="molecule type" value="Genomic_DNA"/>
</dbReference>
<dbReference type="PANTHER" id="PTHR46558:SF11">
    <property type="entry name" value="HTH-TYPE TRANSCRIPTIONAL REGULATOR XRE"/>
    <property type="match status" value="1"/>
</dbReference>
<dbReference type="SMART" id="SM00966">
    <property type="entry name" value="SpoVT_AbrB"/>
    <property type="match status" value="1"/>
</dbReference>
<evidence type="ECO:0000259" key="2">
    <source>
        <dbReference type="PROSITE" id="PS50943"/>
    </source>
</evidence>
<dbReference type="AlphaFoldDB" id="A0A3N0J246"/>
<name>A0A3N0J246_9ACTN</name>
<dbReference type="PROSITE" id="PS50943">
    <property type="entry name" value="HTH_CROC1"/>
    <property type="match status" value="1"/>
</dbReference>
<dbReference type="Pfam" id="PF01381">
    <property type="entry name" value="HTH_3"/>
    <property type="match status" value="1"/>
</dbReference>
<dbReference type="SUPFAM" id="SSF89447">
    <property type="entry name" value="AbrB/MazE/MraZ-like"/>
    <property type="match status" value="1"/>
</dbReference>
<evidence type="ECO:0000313" key="4">
    <source>
        <dbReference type="EMBL" id="RNM43328.1"/>
    </source>
</evidence>
<protein>
    <submittedName>
        <fullName evidence="4">AbrB family transcriptional regulator</fullName>
    </submittedName>
</protein>
<dbReference type="InterPro" id="IPR037914">
    <property type="entry name" value="SpoVT-AbrB_sf"/>
</dbReference>
<feature type="domain" description="HTH cro/C1-type" evidence="2">
    <location>
        <begin position="6"/>
        <end position="60"/>
    </location>
</feature>
<sequence>MIGANIQSRRKMIGLTQEQVAERLGVSRQTVAKWEAGESTPDLANAAALVDVLDVSLDDLVSYDPQGTVLPMPPRGKHLFGAVTVGERGQIVIPKQARELFGIEPGDTMLVLGDEEQGLAVLKADDFMDRVALLRTMIDS</sequence>
<dbReference type="RefSeq" id="WP_114544972.1">
    <property type="nucleotide sequence ID" value="NZ_CATYHD010000012.1"/>
</dbReference>
<dbReference type="SUPFAM" id="SSF47413">
    <property type="entry name" value="lambda repressor-like DNA-binding domains"/>
    <property type="match status" value="1"/>
</dbReference>